<feature type="compositionally biased region" description="Basic and acidic residues" evidence="1">
    <location>
        <begin position="1353"/>
        <end position="1370"/>
    </location>
</feature>
<dbReference type="PANTHER" id="PTHR12783:SF5">
    <property type="entry name" value="RALA-BINDING PROTEIN 1"/>
    <property type="match status" value="1"/>
</dbReference>
<dbReference type="PANTHER" id="PTHR12783">
    <property type="entry name" value="RALA BINDING PROTEIN 1 RALBP1"/>
    <property type="match status" value="1"/>
</dbReference>
<feature type="region of interest" description="Disordered" evidence="1">
    <location>
        <begin position="727"/>
        <end position="781"/>
    </location>
</feature>
<feature type="compositionally biased region" description="Basic residues" evidence="1">
    <location>
        <begin position="1798"/>
        <end position="1817"/>
    </location>
</feature>
<gene>
    <name evidence="3" type="ORF">BB559_000448</name>
</gene>
<feature type="compositionally biased region" description="Polar residues" evidence="1">
    <location>
        <begin position="54"/>
        <end position="86"/>
    </location>
</feature>
<feature type="compositionally biased region" description="Polar residues" evidence="1">
    <location>
        <begin position="8"/>
        <end position="23"/>
    </location>
</feature>
<feature type="region of interest" description="Disordered" evidence="1">
    <location>
        <begin position="1759"/>
        <end position="1843"/>
    </location>
</feature>
<feature type="compositionally biased region" description="Polar residues" evidence="1">
    <location>
        <begin position="1581"/>
        <end position="1596"/>
    </location>
</feature>
<accession>A0A2T9Z598</accession>
<sequence>MGKYKASRSVSKNDSQKSNLKNTTKVHNHKNTSNNHVPHLESNPKDKKTEEESPNNSKPQRTTSPHQKTKAQQNTKTSGKLSYNNMELSKTNSTDSLIPFGEDIIKTIEKKFNNNDIEINFDKEGTNSIENISFHKKPMDPSPKFDVSNKKILDKRNSNEYVFLESFEKNNTNSKKNQNPPSVKSYQKKNLFFKLKPSKYENKTENIDPKIYDIASVKSYKPENKPKNFSTFKDNSSLDIDMSGSKSVGKKSRAISRMLKKGYIWKDKGYKTIPFSEINESEVSSENTPLPIPSQIKQTDETAIESKKQTPENESNSKPFNTMNDRKQKTNSFENDKSERPALSLLFEQRNDITENANFEKNTAIKQSSEPVINSKAILDIYEPNKERNRSRSENLLSVLVSKKSIPGSGSKNIYSIQGYNQKLLAGKNFFGVLKNIKKIGSNRNIELKNADMKPTNQTEHLATKKISGTSDYPISFFSFSNTFQIEMLSTTVTQTGTEESDTGLRSRNNESSLSFDSNYLTDIKPHKLQKITSMPSDTTESINITKFNSVKISKEIGRVDVNYSSINPENTDSSTMLDENNLMKSQKYFQDDVNISDKLSALPKIDFTQPLEIPERFESKNTKNINYAEHPSTDVKKEPSPPPAPPFQRFISIRNEKLNKWKDDNDSDEKWEYAKTVEVTDDLEIKKSDTDEPGQHKSKDKSGKSMWGSGLLDVFSKSRTRSFIVNDLGNKDNNSVKSSSNELTPSTPQKNRTHSIINPETSLDVSFNSPDNKSKERRPSRFFAVLDRSPINNKKTNTSLSVDKQETLGKINKGRKLSTAMLKEMNGWSFPADIPETINEDSTKSSPTRSTKIITTKAENENTNINQNTNASNLDSEKSIFGLGLEEAVKKSQLIPGLLLPAFVVRCIECLEIHGLKEVGIYRISGGLKSVNILKSLFTPGRDIVLSDLKLDVHSVSTVFKQYLRELPEPLLTDNLFDEFNTLGDQCPKAPSIKPNENIQNQENLFNDESIISNKTSDLQQEFNKKKRDWVFKLKKLVDQLPVYNYILLKWLFFHLMRVSFYSNINKMTLSNLGLIFCPTLKIRSDIFFELAKNSEYIFSKDHYQKQLVKVKSKTTEELHATKPIKTGIKSLEDLPPDTGKLPILSPDLRTITKPEKLKNPVWNEKHLSENRYTRPKSKSSAGIEASYIEKRYKEIANILYKKKLLATKRECEELLFWLLSGKSTWINLVANGDINDILEDVEQLASKKARSKSNQFVNDDIISSLPLNFEKQLFKKGSDSFGTRSLLENGFSGIGKRKSTESLSSKTSVADKIKQWEMTVSSRTKKEPKSLNIHDSIFDPEKGVALSSALSEKHLSGKEKSSNEDTKSQRKVSTGIKNPTLLEILNEEYSNDKSVLENYKSKNSLPRVKNLFMDQLYSVSRDKKNQSNQNSNETSKPIEKLNSGKVLLEFPILSEKVSENSTENDSGIESKPKAKGKSLDDNKHTGDLKHSKESVIDDTYITKVGNESTKVEKETKDSIPLIELSNISSENQTEQDLNLIEQEFSTPNNSKTLTNSGPNLSRSLRRSFSMGTKRKSVSKNHSNVIDSNGKLQSGTEDEVNTQKPASCDDLSKFKADKNYADSVLGNGTNTSISKSTASEACNSIQKEQSTDKTEYTLKGQASTKLLQSEKDEKKKKYRSPKPVVAIFVNEEIVDIDSSSVDSVNTNGSEFEDGFLLSEENSISNNLKESSHECGTSSPSGVENMPQIVQSPEIKAMMGPSSGETHTEGIVDSVENGISDGESSSPAYKKAGNKYSFTKKNRKPKNVIKSYFRRLSTKSPESDNLKSNGDTEVTDKNQQKRLFRSTSNTIEYFSKAKTSEKTLEKNKKFLSGDLQESTLKNGHADKNLDTDAEIEPTENLLTKKTVKEKNRNTSLVTNTFQWEVSNKRDGVIGSPTQLEFYDSNTKN</sequence>
<dbReference type="InterPro" id="IPR008936">
    <property type="entry name" value="Rho_GTPase_activation_prot"/>
</dbReference>
<feature type="region of interest" description="Disordered" evidence="1">
    <location>
        <begin position="685"/>
        <end position="709"/>
    </location>
</feature>
<evidence type="ECO:0000256" key="1">
    <source>
        <dbReference type="SAM" id="MobiDB-lite"/>
    </source>
</evidence>
<comment type="caution">
    <text evidence="3">The sequence shown here is derived from an EMBL/GenBank/DDBJ whole genome shotgun (WGS) entry which is preliminary data.</text>
</comment>
<feature type="compositionally biased region" description="Polar residues" evidence="1">
    <location>
        <begin position="1428"/>
        <end position="1437"/>
    </location>
</feature>
<feature type="compositionally biased region" description="Basic and acidic residues" evidence="1">
    <location>
        <begin position="38"/>
        <end position="51"/>
    </location>
</feature>
<dbReference type="STRING" id="61424.A0A2T9Z598"/>
<dbReference type="CDD" id="cd00159">
    <property type="entry name" value="RhoGAP"/>
    <property type="match status" value="1"/>
</dbReference>
<feature type="compositionally biased region" description="Polar residues" evidence="1">
    <location>
        <begin position="743"/>
        <end position="772"/>
    </location>
</feature>
<dbReference type="GO" id="GO:0031267">
    <property type="term" value="F:small GTPase binding"/>
    <property type="evidence" value="ECO:0007669"/>
    <property type="project" value="InterPro"/>
</dbReference>
<feature type="region of interest" description="Disordered" evidence="1">
    <location>
        <begin position="1571"/>
        <end position="1610"/>
    </location>
</feature>
<dbReference type="SMART" id="SM00324">
    <property type="entry name" value="RhoGAP"/>
    <property type="match status" value="1"/>
</dbReference>
<feature type="compositionally biased region" description="Basic and acidic residues" evidence="1">
    <location>
        <begin position="685"/>
        <end position="704"/>
    </location>
</feature>
<dbReference type="InterPro" id="IPR000198">
    <property type="entry name" value="RhoGAP_dom"/>
</dbReference>
<feature type="region of interest" description="Disordered" evidence="1">
    <location>
        <begin position="1547"/>
        <end position="1566"/>
    </location>
</feature>
<name>A0A2T9Z598_9FUNG</name>
<dbReference type="EMBL" id="MBFT01000022">
    <property type="protein sequence ID" value="PVU99714.1"/>
    <property type="molecule type" value="Genomic_DNA"/>
</dbReference>
<dbReference type="Pfam" id="PF00620">
    <property type="entry name" value="RhoGAP"/>
    <property type="match status" value="1"/>
</dbReference>
<feature type="region of interest" description="Disordered" evidence="1">
    <location>
        <begin position="1422"/>
        <end position="1442"/>
    </location>
</feature>
<dbReference type="Gene3D" id="1.10.555.10">
    <property type="entry name" value="Rho GTPase activation protein"/>
    <property type="match status" value="1"/>
</dbReference>
<protein>
    <recommendedName>
        <fullName evidence="2">Rho-GAP domain-containing protein</fullName>
    </recommendedName>
</protein>
<evidence type="ECO:0000259" key="2">
    <source>
        <dbReference type="PROSITE" id="PS50238"/>
    </source>
</evidence>
<dbReference type="InterPro" id="IPR039767">
    <property type="entry name" value="RALBP1"/>
</dbReference>
<feature type="compositionally biased region" description="Low complexity" evidence="1">
    <location>
        <begin position="732"/>
        <end position="742"/>
    </location>
</feature>
<reference evidence="3 4" key="1">
    <citation type="journal article" date="2018" name="MBio">
        <title>Comparative Genomics Reveals the Core Gene Toolbox for the Fungus-Insect Symbiosis.</title>
        <authorList>
            <person name="Wang Y."/>
            <person name="Stata M."/>
            <person name="Wang W."/>
            <person name="Stajich J.E."/>
            <person name="White M.M."/>
            <person name="Moncalvo J.M."/>
        </authorList>
    </citation>
    <scope>NUCLEOTIDE SEQUENCE [LARGE SCALE GENOMIC DNA]</scope>
    <source>
        <strain evidence="3 4">AUS-77-4</strain>
    </source>
</reference>
<organism evidence="3 4">
    <name type="scientific">Furculomyces boomerangus</name>
    <dbReference type="NCBI Taxonomy" id="61424"/>
    <lineage>
        <taxon>Eukaryota</taxon>
        <taxon>Fungi</taxon>
        <taxon>Fungi incertae sedis</taxon>
        <taxon>Zoopagomycota</taxon>
        <taxon>Kickxellomycotina</taxon>
        <taxon>Harpellomycetes</taxon>
        <taxon>Harpellales</taxon>
        <taxon>Harpellaceae</taxon>
        <taxon>Furculomyces</taxon>
    </lineage>
</organism>
<evidence type="ECO:0000313" key="4">
    <source>
        <dbReference type="Proteomes" id="UP000245699"/>
    </source>
</evidence>
<feature type="domain" description="Rho-GAP" evidence="2">
    <location>
        <begin position="884"/>
        <end position="1121"/>
    </location>
</feature>
<feature type="region of interest" description="Disordered" evidence="1">
    <location>
        <begin position="1875"/>
        <end position="1894"/>
    </location>
</feature>
<feature type="compositionally biased region" description="Basic and acidic residues" evidence="1">
    <location>
        <begin position="1470"/>
        <end position="1493"/>
    </location>
</feature>
<dbReference type="SUPFAM" id="SSF48350">
    <property type="entry name" value="GTPase activation domain, GAP"/>
    <property type="match status" value="1"/>
</dbReference>
<feature type="region of interest" description="Disordered" evidence="1">
    <location>
        <begin position="279"/>
        <end position="341"/>
    </location>
</feature>
<feature type="region of interest" description="Disordered" evidence="1">
    <location>
        <begin position="1460"/>
        <end position="1493"/>
    </location>
</feature>
<feature type="region of interest" description="Disordered" evidence="1">
    <location>
        <begin position="618"/>
        <end position="648"/>
    </location>
</feature>
<feature type="compositionally biased region" description="Basic and acidic residues" evidence="1">
    <location>
        <begin position="324"/>
        <end position="340"/>
    </location>
</feature>
<dbReference type="Proteomes" id="UP000245699">
    <property type="component" value="Unassembled WGS sequence"/>
</dbReference>
<dbReference type="GO" id="GO:0007264">
    <property type="term" value="P:small GTPase-mediated signal transduction"/>
    <property type="evidence" value="ECO:0007669"/>
    <property type="project" value="InterPro"/>
</dbReference>
<evidence type="ECO:0000313" key="3">
    <source>
        <dbReference type="EMBL" id="PVU99714.1"/>
    </source>
</evidence>
<feature type="compositionally biased region" description="Basic and acidic residues" evidence="1">
    <location>
        <begin position="298"/>
        <end position="311"/>
    </location>
</feature>
<feature type="compositionally biased region" description="Polar residues" evidence="1">
    <location>
        <begin position="1547"/>
        <end position="1564"/>
    </location>
</feature>
<feature type="compositionally biased region" description="Polar residues" evidence="1">
    <location>
        <begin position="312"/>
        <end position="323"/>
    </location>
</feature>
<feature type="region of interest" description="Disordered" evidence="1">
    <location>
        <begin position="1"/>
        <end position="86"/>
    </location>
</feature>
<keyword evidence="4" id="KW-1185">Reference proteome</keyword>
<dbReference type="OrthoDB" id="185175at2759"/>
<dbReference type="GO" id="GO:0005096">
    <property type="term" value="F:GTPase activator activity"/>
    <property type="evidence" value="ECO:0007669"/>
    <property type="project" value="InterPro"/>
</dbReference>
<feature type="region of interest" description="Disordered" evidence="1">
    <location>
        <begin position="1351"/>
        <end position="1376"/>
    </location>
</feature>
<proteinExistence type="predicted"/>
<dbReference type="PROSITE" id="PS50238">
    <property type="entry name" value="RHOGAP"/>
    <property type="match status" value="1"/>
</dbReference>